<dbReference type="EMBL" id="JWJG01000028">
    <property type="protein sequence ID" value="KIF81276.1"/>
    <property type="molecule type" value="Genomic_DNA"/>
</dbReference>
<dbReference type="STRING" id="709839.TSA66_11295"/>
<name>A0A0C2BTB0_9BURK</name>
<reference evidence="1 2" key="1">
    <citation type="submission" date="2014-12" db="EMBL/GenBank/DDBJ databases">
        <title>Denitrispirillum autotrophicum gen. nov., sp. nov., Denitrifying, Facultatively Autotrophic Bacteria Isolated from Rice Paddy Soil.</title>
        <authorList>
            <person name="Ishii S."/>
            <person name="Ashida N."/>
            <person name="Ohno H."/>
            <person name="Otsuka S."/>
            <person name="Yokota A."/>
            <person name="Senoo K."/>
        </authorList>
    </citation>
    <scope>NUCLEOTIDE SEQUENCE [LARGE SCALE GENOMIC DNA]</scope>
    <source>
        <strain evidence="1 2">TSA66</strain>
    </source>
</reference>
<comment type="caution">
    <text evidence="1">The sequence shown here is derived from an EMBL/GenBank/DDBJ whole genome shotgun (WGS) entry which is preliminary data.</text>
</comment>
<gene>
    <name evidence="1" type="ORF">TSA66_11295</name>
</gene>
<evidence type="ECO:0000313" key="1">
    <source>
        <dbReference type="EMBL" id="KIF81276.1"/>
    </source>
</evidence>
<dbReference type="Proteomes" id="UP000031572">
    <property type="component" value="Unassembled WGS sequence"/>
</dbReference>
<protein>
    <submittedName>
        <fullName evidence="1">Uncharacterized protein</fullName>
    </submittedName>
</protein>
<dbReference type="RefSeq" id="WP_040040101.1">
    <property type="nucleotide sequence ID" value="NZ_JWJG01000028.1"/>
</dbReference>
<accession>A0A0C2BTB0</accession>
<evidence type="ECO:0000313" key="2">
    <source>
        <dbReference type="Proteomes" id="UP000031572"/>
    </source>
</evidence>
<keyword evidence="2" id="KW-1185">Reference proteome</keyword>
<proteinExistence type="predicted"/>
<dbReference type="OrthoDB" id="8707983at2"/>
<sequence length="112" mass="12537">MTEMQIRSSGLEPLVRLRKKNLMPKAGLIWIGLGFLPSKKNALAIDPARLPTDDDCKSVAGLDVILVVNGYATNYYPLRRLCSGLMAARPRRFQLVDLDYKRVAFLKLGGFQ</sequence>
<organism evidence="1 2">
    <name type="scientific">Noviherbaspirillum autotrophicum</name>
    <dbReference type="NCBI Taxonomy" id="709839"/>
    <lineage>
        <taxon>Bacteria</taxon>
        <taxon>Pseudomonadati</taxon>
        <taxon>Pseudomonadota</taxon>
        <taxon>Betaproteobacteria</taxon>
        <taxon>Burkholderiales</taxon>
        <taxon>Oxalobacteraceae</taxon>
        <taxon>Noviherbaspirillum</taxon>
    </lineage>
</organism>
<dbReference type="AlphaFoldDB" id="A0A0C2BTB0"/>